<evidence type="ECO:0000313" key="1">
    <source>
        <dbReference type="EMBL" id="KAI9905064.1"/>
    </source>
</evidence>
<name>A0ACC0VF71_9HYPO</name>
<organism evidence="1 2">
    <name type="scientific">Trichothecium roseum</name>
    <dbReference type="NCBI Taxonomy" id="47278"/>
    <lineage>
        <taxon>Eukaryota</taxon>
        <taxon>Fungi</taxon>
        <taxon>Dikarya</taxon>
        <taxon>Ascomycota</taxon>
        <taxon>Pezizomycotina</taxon>
        <taxon>Sordariomycetes</taxon>
        <taxon>Hypocreomycetidae</taxon>
        <taxon>Hypocreales</taxon>
        <taxon>Hypocreales incertae sedis</taxon>
        <taxon>Trichothecium</taxon>
    </lineage>
</organism>
<protein>
    <submittedName>
        <fullName evidence="1">Uncharacterized protein</fullName>
    </submittedName>
</protein>
<sequence length="255" mass="26777">MFIPTTSPLLPILLLLLLLTTTAQSTITQRRRPPPNQPSSSSTPLNHLGCYHPPGITPQTTHPSIYNSVGLCLNRCRAASLPVAALRADQCLCASSRPPRVALAAASQCDRPCPGYALEMCGGREAFSVYSTGEKEEEEEPEADDNDSGYEEDDFPGGGDGDGGLGQRISDSTLGSAYGAAADAAAQLAKAAQDFISACLGSRGGTRLDDKKRPSKQRPAAAGHDSFGGWRETGLGKMGQINHHGGTEQMPIKGL</sequence>
<dbReference type="EMBL" id="CM047940">
    <property type="protein sequence ID" value="KAI9905064.1"/>
    <property type="molecule type" value="Genomic_DNA"/>
</dbReference>
<reference evidence="1" key="1">
    <citation type="submission" date="2022-10" db="EMBL/GenBank/DDBJ databases">
        <title>Complete Genome of Trichothecium roseum strain YXFP-22015, a Plant Pathogen Isolated from Citrus.</title>
        <authorList>
            <person name="Wang Y."/>
            <person name="Zhu L."/>
        </authorList>
    </citation>
    <scope>NUCLEOTIDE SEQUENCE</scope>
    <source>
        <strain evidence="1">YXFP-22015</strain>
    </source>
</reference>
<dbReference type="Proteomes" id="UP001163324">
    <property type="component" value="Chromosome 1"/>
</dbReference>
<gene>
    <name evidence="1" type="ORF">N3K66_001593</name>
</gene>
<keyword evidence="2" id="KW-1185">Reference proteome</keyword>
<comment type="caution">
    <text evidence="1">The sequence shown here is derived from an EMBL/GenBank/DDBJ whole genome shotgun (WGS) entry which is preliminary data.</text>
</comment>
<proteinExistence type="predicted"/>
<accession>A0ACC0VF71</accession>
<evidence type="ECO:0000313" key="2">
    <source>
        <dbReference type="Proteomes" id="UP001163324"/>
    </source>
</evidence>